<dbReference type="Gene3D" id="3.40.30.10">
    <property type="entry name" value="Glutaredoxin"/>
    <property type="match status" value="1"/>
</dbReference>
<dbReference type="PANTHER" id="PTHR15337:SF11">
    <property type="entry name" value="THIOREDOXIN DOMAIN-CONTAINING PROTEIN"/>
    <property type="match status" value="1"/>
</dbReference>
<dbReference type="PANTHER" id="PTHR15337">
    <property type="entry name" value="ANTERIOR GRADIENT PROTEIN-RELATED"/>
    <property type="match status" value="1"/>
</dbReference>
<dbReference type="PROSITE" id="PS51352">
    <property type="entry name" value="THIOREDOXIN_2"/>
    <property type="match status" value="1"/>
</dbReference>
<evidence type="ECO:0000256" key="1">
    <source>
        <dbReference type="ARBA" id="ARBA00022729"/>
    </source>
</evidence>
<organism evidence="5 6">
    <name type="scientific">Kitasatospora aburaviensis</name>
    <dbReference type="NCBI Taxonomy" id="67265"/>
    <lineage>
        <taxon>Bacteria</taxon>
        <taxon>Bacillati</taxon>
        <taxon>Actinomycetota</taxon>
        <taxon>Actinomycetes</taxon>
        <taxon>Kitasatosporales</taxon>
        <taxon>Streptomycetaceae</taxon>
        <taxon>Kitasatospora</taxon>
    </lineage>
</organism>
<dbReference type="Pfam" id="PF13899">
    <property type="entry name" value="Thioredoxin_7"/>
    <property type="match status" value="1"/>
</dbReference>
<dbReference type="InterPro" id="IPR036249">
    <property type="entry name" value="Thioredoxin-like_sf"/>
</dbReference>
<accession>A0ABW1ESP0</accession>
<feature type="domain" description="Thioredoxin" evidence="4">
    <location>
        <begin position="103"/>
        <end position="252"/>
    </location>
</feature>
<evidence type="ECO:0000313" key="5">
    <source>
        <dbReference type="EMBL" id="MFC5884992.1"/>
    </source>
</evidence>
<dbReference type="SUPFAM" id="SSF52833">
    <property type="entry name" value="Thioredoxin-like"/>
    <property type="match status" value="1"/>
</dbReference>
<protein>
    <submittedName>
        <fullName evidence="5">Thioredoxin family protein</fullName>
    </submittedName>
</protein>
<reference evidence="6" key="1">
    <citation type="journal article" date="2019" name="Int. J. Syst. Evol. Microbiol.">
        <title>The Global Catalogue of Microorganisms (GCM) 10K type strain sequencing project: providing services to taxonomists for standard genome sequencing and annotation.</title>
        <authorList>
            <consortium name="The Broad Institute Genomics Platform"/>
            <consortium name="The Broad Institute Genome Sequencing Center for Infectious Disease"/>
            <person name="Wu L."/>
            <person name="Ma J."/>
        </authorList>
    </citation>
    <scope>NUCLEOTIDE SEQUENCE [LARGE SCALE GENOMIC DNA]</scope>
    <source>
        <strain evidence="6">CGMCC 4.1469</strain>
    </source>
</reference>
<dbReference type="InterPro" id="IPR051099">
    <property type="entry name" value="AGR/TXD"/>
</dbReference>
<evidence type="ECO:0000313" key="6">
    <source>
        <dbReference type="Proteomes" id="UP001596067"/>
    </source>
</evidence>
<feature type="region of interest" description="Disordered" evidence="2">
    <location>
        <begin position="47"/>
        <end position="98"/>
    </location>
</feature>
<dbReference type="InterPro" id="IPR013766">
    <property type="entry name" value="Thioredoxin_domain"/>
</dbReference>
<dbReference type="PROSITE" id="PS51257">
    <property type="entry name" value="PROKAR_LIPOPROTEIN"/>
    <property type="match status" value="1"/>
</dbReference>
<name>A0ABW1ESP0_9ACTN</name>
<dbReference type="EMBL" id="JBHSOD010000007">
    <property type="protein sequence ID" value="MFC5884992.1"/>
    <property type="molecule type" value="Genomic_DNA"/>
</dbReference>
<dbReference type="RefSeq" id="WP_313762855.1">
    <property type="nucleotide sequence ID" value="NZ_BAAAVH010000039.1"/>
</dbReference>
<feature type="compositionally biased region" description="Low complexity" evidence="2">
    <location>
        <begin position="52"/>
        <end position="98"/>
    </location>
</feature>
<comment type="caution">
    <text evidence="5">The sequence shown here is derived from an EMBL/GenBank/DDBJ whole genome shotgun (WGS) entry which is preliminary data.</text>
</comment>
<evidence type="ECO:0000256" key="2">
    <source>
        <dbReference type="SAM" id="MobiDB-lite"/>
    </source>
</evidence>
<evidence type="ECO:0000259" key="4">
    <source>
        <dbReference type="PROSITE" id="PS51352"/>
    </source>
</evidence>
<dbReference type="Proteomes" id="UP001596067">
    <property type="component" value="Unassembled WGS sequence"/>
</dbReference>
<evidence type="ECO:0000256" key="3">
    <source>
        <dbReference type="SAM" id="SignalP"/>
    </source>
</evidence>
<proteinExistence type="predicted"/>
<keyword evidence="6" id="KW-1185">Reference proteome</keyword>
<feature type="chain" id="PRO_5047265064" evidence="3">
    <location>
        <begin position="20"/>
        <end position="252"/>
    </location>
</feature>
<gene>
    <name evidence="5" type="ORF">ACFP0N_08390</name>
</gene>
<keyword evidence="1 3" id="KW-0732">Signal</keyword>
<feature type="signal peptide" evidence="3">
    <location>
        <begin position="1"/>
        <end position="19"/>
    </location>
</feature>
<sequence length="252" mass="24795">MRRQALALTLATAAAALTACGPTGSGADAAPAAAAVTASGTAALPEPVNVVTAPPETGTPTTPVPETATPTPGAATTPTPTPSASTARPSATTKASATASAKATTAATAATTAAPAKPAAAGGPVAIGYNATADSPAAVDAAIRQAKSDGKNVLLDFGATWCGNCKALDKTLGDSQVQSVLNASYHLVQVDIGGHSSTNFNLLKKYDSQGSYKMPVLIVVTPDGTVRTDTNTAGMPSLTTSGFTSFLKKWAP</sequence>